<dbReference type="SMART" id="SM00421">
    <property type="entry name" value="HTH_LUXR"/>
    <property type="match status" value="1"/>
</dbReference>
<dbReference type="Pfam" id="PF13191">
    <property type="entry name" value="AAA_16"/>
    <property type="match status" value="1"/>
</dbReference>
<dbReference type="SUPFAM" id="SSF52540">
    <property type="entry name" value="P-loop containing nucleoside triphosphate hydrolases"/>
    <property type="match status" value="1"/>
</dbReference>
<comment type="caution">
    <text evidence="5">The sequence shown here is derived from an EMBL/GenBank/DDBJ whole genome shotgun (WGS) entry which is preliminary data.</text>
</comment>
<accession>A0A7X1NRF4</accession>
<dbReference type="InterPro" id="IPR016032">
    <property type="entry name" value="Sig_transdc_resp-reg_C-effctor"/>
</dbReference>
<evidence type="ECO:0000313" key="6">
    <source>
        <dbReference type="Proteomes" id="UP000326464"/>
    </source>
</evidence>
<dbReference type="PROSITE" id="PS50043">
    <property type="entry name" value="HTH_LUXR_2"/>
    <property type="match status" value="1"/>
</dbReference>
<dbReference type="AlphaFoldDB" id="A0A7X1NRF4"/>
<feature type="domain" description="HTH luxR-type" evidence="4">
    <location>
        <begin position="811"/>
        <end position="876"/>
    </location>
</feature>
<dbReference type="CDD" id="cd06170">
    <property type="entry name" value="LuxR_C_like"/>
    <property type="match status" value="1"/>
</dbReference>
<dbReference type="Proteomes" id="UP000326464">
    <property type="component" value="Unassembled WGS sequence"/>
</dbReference>
<protein>
    <submittedName>
        <fullName evidence="5">AAA family ATPase</fullName>
    </submittedName>
</protein>
<dbReference type="Gene3D" id="1.10.10.10">
    <property type="entry name" value="Winged helix-like DNA-binding domain superfamily/Winged helix DNA-binding domain"/>
    <property type="match status" value="1"/>
</dbReference>
<keyword evidence="3" id="KW-0804">Transcription</keyword>
<sequence length="876" mass="94218">MTVIDGRWPFAGREGDVRDAMTVLAADAGHGVVLVGPSGVGKTIIAQQVLASLSRHFDHIYLRGSAAHSTTPYGALNVLLAELDEDTARSPLLVLSALQRKFAGAAAKRPTLMHIDGVEDIDELSATVIAHLARVGAVRLLVTCEDLLRAPGEFFDLWKDGVLERFDIQPLTLAAATELLAAAFGAPVSRSAAQELWSASGGNPKYLQMATKADVISGHLFSRDGIWVTQDAPRPDSGRSVTDWTATKLAALPPEDRAAVEVLAVSGSLPVVVLLKAVPATTVDALQSDGVITVDIGASPLVRLTYEVFADVVRAQLLSGAGREALRTVAGLRDEAGVPVHARTTLALWALDNAEAPAAVELVGLARLANDHCIEGAARRLLDAVPADDFGSTAVIERTRQLWIEGHVAGALGTVEALLTHDRLPLADWVDARLLAARLRARTHGREHGSEDLLDDIGSRLDGEAADDVVLELRGRTDVVRLELDVFEGRFEKAAARVSDVLATWAEDTRWNIRIRSLASVVDATLGSQEQGVAVARTVTSRLVNSPSDPLDKEAAIARLYECLFLAGHWNECFDLATDQGTRFGGRLFGGSPSEFAEGVLLAYLGRSRLALEKLLPAISQFRIRDRHGFLPLAEAAAAYAQVLESDPDAAEDHLRAIDLNGRRYSWHLREAVTYFRLLAEAWLDTPEVIATGLMEHALELGAKGYRGAELFFLSQSVQLGRHEAAELLAASAAATDGPLADLAAGFAEGLTARDPGALKEVALLAVDAGNHNLAGDVAALSIEHLSDNDDPMIRVHAEQILRKTSTPARRHVRRKLLSERERAIARMVARGVPNKEIAQQEHISPRTVEGHVHQIMSKLGLSSRKQLSLIFGQQQ</sequence>
<name>A0A7X1NRF4_9MICC</name>
<dbReference type="CDD" id="cd00009">
    <property type="entry name" value="AAA"/>
    <property type="match status" value="1"/>
</dbReference>
<dbReference type="InterPro" id="IPR041664">
    <property type="entry name" value="AAA_16"/>
</dbReference>
<dbReference type="PRINTS" id="PR00038">
    <property type="entry name" value="HTHLUXR"/>
</dbReference>
<evidence type="ECO:0000256" key="1">
    <source>
        <dbReference type="ARBA" id="ARBA00023015"/>
    </source>
</evidence>
<keyword evidence="1" id="KW-0805">Transcription regulation</keyword>
<evidence type="ECO:0000313" key="5">
    <source>
        <dbReference type="EMBL" id="MPY11420.1"/>
    </source>
</evidence>
<dbReference type="InterPro" id="IPR000792">
    <property type="entry name" value="Tscrpt_reg_LuxR_C"/>
</dbReference>
<dbReference type="GO" id="GO:0003677">
    <property type="term" value="F:DNA binding"/>
    <property type="evidence" value="ECO:0007669"/>
    <property type="project" value="UniProtKB-KW"/>
</dbReference>
<evidence type="ECO:0000256" key="2">
    <source>
        <dbReference type="ARBA" id="ARBA00023125"/>
    </source>
</evidence>
<evidence type="ECO:0000259" key="4">
    <source>
        <dbReference type="PROSITE" id="PS50043"/>
    </source>
</evidence>
<dbReference type="PANTHER" id="PTHR44688">
    <property type="entry name" value="DNA-BINDING TRANSCRIPTIONAL ACTIVATOR DEVR_DOSR"/>
    <property type="match status" value="1"/>
</dbReference>
<dbReference type="SUPFAM" id="SSF46894">
    <property type="entry name" value="C-terminal effector domain of the bipartite response regulators"/>
    <property type="match status" value="1"/>
</dbReference>
<proteinExistence type="predicted"/>
<evidence type="ECO:0000256" key="3">
    <source>
        <dbReference type="ARBA" id="ARBA00023163"/>
    </source>
</evidence>
<dbReference type="InterPro" id="IPR036388">
    <property type="entry name" value="WH-like_DNA-bd_sf"/>
</dbReference>
<reference evidence="6" key="1">
    <citation type="submission" date="2019-07" db="EMBL/GenBank/DDBJ databases">
        <title>Arthrobacter KR32 sp. nov., isolated from mountain cheese made of cows milk.</title>
        <authorList>
            <person name="Flegler A."/>
        </authorList>
    </citation>
    <scope>NUCLEOTIDE SEQUENCE [LARGE SCALE GENOMIC DNA]</scope>
    <source>
        <strain evidence="6">KR32</strain>
    </source>
</reference>
<dbReference type="GO" id="GO:0006355">
    <property type="term" value="P:regulation of DNA-templated transcription"/>
    <property type="evidence" value="ECO:0007669"/>
    <property type="project" value="InterPro"/>
</dbReference>
<dbReference type="Gene3D" id="3.40.50.300">
    <property type="entry name" value="P-loop containing nucleotide triphosphate hydrolases"/>
    <property type="match status" value="1"/>
</dbReference>
<dbReference type="PANTHER" id="PTHR44688:SF16">
    <property type="entry name" value="DNA-BINDING TRANSCRIPTIONAL ACTIVATOR DEVR_DOSR"/>
    <property type="match status" value="1"/>
</dbReference>
<keyword evidence="6" id="KW-1185">Reference proteome</keyword>
<dbReference type="OrthoDB" id="3197423at2"/>
<organism evidence="5 6">
    <name type="scientific">Arthrobacter bussei</name>
    <dbReference type="NCBI Taxonomy" id="2594179"/>
    <lineage>
        <taxon>Bacteria</taxon>
        <taxon>Bacillati</taxon>
        <taxon>Actinomycetota</taxon>
        <taxon>Actinomycetes</taxon>
        <taxon>Micrococcales</taxon>
        <taxon>Micrococcaceae</taxon>
        <taxon>Arthrobacter</taxon>
    </lineage>
</organism>
<dbReference type="InterPro" id="IPR027417">
    <property type="entry name" value="P-loop_NTPase"/>
</dbReference>
<dbReference type="EMBL" id="VJXX01000003">
    <property type="protein sequence ID" value="MPY11420.1"/>
    <property type="molecule type" value="Genomic_DNA"/>
</dbReference>
<dbReference type="Pfam" id="PF00196">
    <property type="entry name" value="GerE"/>
    <property type="match status" value="1"/>
</dbReference>
<gene>
    <name evidence="5" type="ORF">FNH21_11945</name>
</gene>
<dbReference type="RefSeq" id="WP_152815822.1">
    <property type="nucleotide sequence ID" value="NZ_VJXX01000003.1"/>
</dbReference>
<keyword evidence="2" id="KW-0238">DNA-binding</keyword>